<name>A0A4P9ZDA1_9ASCO</name>
<sequence length="670" mass="73325">MADHVHVRDANCMPEETLTTTNRVLRDLERKISLALVSLTASAQLHGSVVRDPQHGGLARESIQLSVIDYIRNHSGPQFDADAVYRDRQRLITTFDREYLAVPGSRGRDTVAPGAGIGRESRISPESSIGPGRIEADRMESNSSIELCRDAKESPSCAPEPLGPAASLAGPKTRSKLPLPDLRRSSLGSATEPYNAYFDDDFDSYCESDTENDPANPDSVLDVDENILLPPLPPRMPPKELDPNRLYGLFDFSSADPLHCTLLCEEPVYLVNDLDNYWWLIRKLTKAERLARNPGEDFVLDEEDGKIGFVPAECLETHGERLARLNCYRNEELEKSARSSSPFSYDPCIAEAGLAAGLPHQKSLVGGSEQGPDALRHQSGPPPETAASHANSGPNGAPMRCEGSILKKSGCCRLINKLVTFENLATVALDNLNDNDPSDSDSDSLTLSYKYYGVSHDDIGQRHEEIDAQDDIDRNSEILSDVYPADMPLHIPKSGRDPLASVSIAKPKLSLSDDSIGTYSPDTPPQRCTGTRPPCEAAGEVRRSVILDKLSAVTSVLSCENILLEYRELSFGGSLTDAQVPTENTDAQAKTAGAELDCEDDDGSLLEYLDSRQFLVDELATPLTSTNSLTLPSTSPKENKRKTKYEVCLPVLDQLEELTKKLAELENLFD</sequence>
<keyword evidence="3" id="KW-1185">Reference proteome</keyword>
<dbReference type="Proteomes" id="UP000268321">
    <property type="component" value="Unassembled WGS sequence"/>
</dbReference>
<feature type="compositionally biased region" description="Polar residues" evidence="1">
    <location>
        <begin position="513"/>
        <end position="529"/>
    </location>
</feature>
<dbReference type="GO" id="GO:0051286">
    <property type="term" value="C:cell tip"/>
    <property type="evidence" value="ECO:0007669"/>
    <property type="project" value="TreeGrafter"/>
</dbReference>
<protein>
    <recommendedName>
        <fullName evidence="4">SH3 domain-containing protein</fullName>
    </recommendedName>
</protein>
<dbReference type="OrthoDB" id="196165at2759"/>
<reference evidence="3" key="1">
    <citation type="journal article" date="2018" name="Nat. Microbiol.">
        <title>Leveraging single-cell genomics to expand the fungal tree of life.</title>
        <authorList>
            <person name="Ahrendt S.R."/>
            <person name="Quandt C.A."/>
            <person name="Ciobanu D."/>
            <person name="Clum A."/>
            <person name="Salamov A."/>
            <person name="Andreopoulos B."/>
            <person name="Cheng J.F."/>
            <person name="Woyke T."/>
            <person name="Pelin A."/>
            <person name="Henrissat B."/>
            <person name="Reynolds N.K."/>
            <person name="Benny G.L."/>
            <person name="Smith M.E."/>
            <person name="James T.Y."/>
            <person name="Grigoriev I.V."/>
        </authorList>
    </citation>
    <scope>NUCLEOTIDE SEQUENCE [LARGE SCALE GENOMIC DNA]</scope>
    <source>
        <strain evidence="3">Baker2002</strain>
    </source>
</reference>
<feature type="region of interest" description="Disordered" evidence="1">
    <location>
        <begin position="152"/>
        <end position="188"/>
    </location>
</feature>
<organism evidence="2 3">
    <name type="scientific">Metschnikowia bicuspidata</name>
    <dbReference type="NCBI Taxonomy" id="27322"/>
    <lineage>
        <taxon>Eukaryota</taxon>
        <taxon>Fungi</taxon>
        <taxon>Dikarya</taxon>
        <taxon>Ascomycota</taxon>
        <taxon>Saccharomycotina</taxon>
        <taxon>Pichiomycetes</taxon>
        <taxon>Metschnikowiaceae</taxon>
        <taxon>Metschnikowia</taxon>
    </lineage>
</organism>
<evidence type="ECO:0000313" key="3">
    <source>
        <dbReference type="Proteomes" id="UP000268321"/>
    </source>
</evidence>
<evidence type="ECO:0000256" key="1">
    <source>
        <dbReference type="SAM" id="MobiDB-lite"/>
    </source>
</evidence>
<evidence type="ECO:0008006" key="4">
    <source>
        <dbReference type="Google" id="ProtNLM"/>
    </source>
</evidence>
<dbReference type="EMBL" id="ML004452">
    <property type="protein sequence ID" value="RKP30753.1"/>
    <property type="molecule type" value="Genomic_DNA"/>
</dbReference>
<proteinExistence type="predicted"/>
<evidence type="ECO:0000313" key="2">
    <source>
        <dbReference type="EMBL" id="RKP30753.1"/>
    </source>
</evidence>
<feature type="region of interest" description="Disordered" evidence="1">
    <location>
        <begin position="361"/>
        <end position="396"/>
    </location>
</feature>
<dbReference type="GO" id="GO:0008104">
    <property type="term" value="P:intracellular protein localization"/>
    <property type="evidence" value="ECO:0007669"/>
    <property type="project" value="TreeGrafter"/>
</dbReference>
<dbReference type="PANTHER" id="PTHR47775:SF1">
    <property type="entry name" value="BUD SITE SELECTION PROTEIN 14"/>
    <property type="match status" value="1"/>
</dbReference>
<dbReference type="GO" id="GO:0015630">
    <property type="term" value="C:microtubule cytoskeleton"/>
    <property type="evidence" value="ECO:0007669"/>
    <property type="project" value="TreeGrafter"/>
</dbReference>
<feature type="region of interest" description="Disordered" evidence="1">
    <location>
        <begin position="513"/>
        <end position="532"/>
    </location>
</feature>
<dbReference type="AlphaFoldDB" id="A0A4P9ZDA1"/>
<dbReference type="PANTHER" id="PTHR47775">
    <property type="entry name" value="BUD SITE SELECTION PROTEIN 14"/>
    <property type="match status" value="1"/>
</dbReference>
<gene>
    <name evidence="2" type="ORF">METBISCDRAFT_27128</name>
</gene>
<feature type="region of interest" description="Disordered" evidence="1">
    <location>
        <begin position="106"/>
        <end position="134"/>
    </location>
</feature>
<dbReference type="SUPFAM" id="SSF50044">
    <property type="entry name" value="SH3-domain"/>
    <property type="match status" value="1"/>
</dbReference>
<accession>A0A4P9ZDA1</accession>
<dbReference type="GO" id="GO:0030950">
    <property type="term" value="P:establishment or maintenance of actin cytoskeleton polarity"/>
    <property type="evidence" value="ECO:0007669"/>
    <property type="project" value="TreeGrafter"/>
</dbReference>
<dbReference type="InterPro" id="IPR053039">
    <property type="entry name" value="Polarity_Bud-Selection_Reg"/>
</dbReference>
<dbReference type="InterPro" id="IPR036028">
    <property type="entry name" value="SH3-like_dom_sf"/>
</dbReference>